<keyword evidence="4" id="KW-1185">Reference proteome</keyword>
<evidence type="ECO:0000313" key="4">
    <source>
        <dbReference type="Proteomes" id="UP001346149"/>
    </source>
</evidence>
<evidence type="ECO:0000256" key="2">
    <source>
        <dbReference type="ARBA" id="ARBA00022676"/>
    </source>
</evidence>
<dbReference type="Gene3D" id="3.40.50.2000">
    <property type="entry name" value="Glycogen Phosphorylase B"/>
    <property type="match status" value="1"/>
</dbReference>
<accession>A0AAN7MM37</accession>
<comment type="similarity">
    <text evidence="1">Belongs to the UDP-glycosyltransferase family.</text>
</comment>
<proteinExistence type="inferred from homology"/>
<dbReference type="GO" id="GO:0080043">
    <property type="term" value="F:quercetin 3-O-glucosyltransferase activity"/>
    <property type="evidence" value="ECO:0007669"/>
    <property type="project" value="TreeGrafter"/>
</dbReference>
<dbReference type="Proteomes" id="UP001346149">
    <property type="component" value="Unassembled WGS sequence"/>
</dbReference>
<keyword evidence="2" id="KW-0808">Transferase</keyword>
<dbReference type="SUPFAM" id="SSF53756">
    <property type="entry name" value="UDP-Glycosyltransferase/glycogen phosphorylase"/>
    <property type="match status" value="1"/>
</dbReference>
<comment type="caution">
    <text evidence="3">The sequence shown here is derived from an EMBL/GenBank/DDBJ whole genome shotgun (WGS) entry which is preliminary data.</text>
</comment>
<dbReference type="EMBL" id="JAXQNO010000005">
    <property type="protein sequence ID" value="KAK4797586.1"/>
    <property type="molecule type" value="Genomic_DNA"/>
</dbReference>
<evidence type="ECO:0000313" key="3">
    <source>
        <dbReference type="EMBL" id="KAK4797586.1"/>
    </source>
</evidence>
<evidence type="ECO:0000256" key="1">
    <source>
        <dbReference type="ARBA" id="ARBA00009995"/>
    </source>
</evidence>
<protein>
    <submittedName>
        <fullName evidence="3">Uncharacterized protein</fullName>
    </submittedName>
</protein>
<sequence>MKAHAVCLPFPAQSHIGAMLKLAKLLHHQIGLCITFVNTEFNHRRLLAARGASFTADLPAGSFQFAVIPDGLPPSEPNATQSLVSLCEAARYHMAPPFCTLIGDLNSPASSGFPPVSLIVTDGVMKFSADPAGVKFGIPVVELYTVAASFLMVSMKGPLLKDRSFALLERIGMAGEENRIPGMKNITLSDMPSSMGLPDPDNMIFTLMRDVMERMGKASATIIHTFQALEADVMNAFSYMFDTPFYAIGPFHLLTAKIPAVDGGLNRIGCNLWKEDSECLRWLNLQRSNLVAMAAFLSHGLLGKPSFHLTQRISLSAHRENQGRPESRSKVLVKKRCLRCETLYSDHENSPTACSFHGHTNGEKGLLALAPPHQGIDGEWTDGSGVIVYRWNDKANRPNTGRANWKKRWSCCAEYGDDAPPCRKGRHVSYDDGFTLF</sequence>
<dbReference type="PANTHER" id="PTHR11926">
    <property type="entry name" value="GLUCOSYL/GLUCURONOSYL TRANSFERASES"/>
    <property type="match status" value="1"/>
</dbReference>
<gene>
    <name evidence="3" type="ORF">SAY86_029912</name>
</gene>
<reference evidence="3 4" key="1">
    <citation type="journal article" date="2023" name="Hortic Res">
        <title>Pangenome of water caltrop reveals structural variations and asymmetric subgenome divergence after allopolyploidization.</title>
        <authorList>
            <person name="Zhang X."/>
            <person name="Chen Y."/>
            <person name="Wang L."/>
            <person name="Yuan Y."/>
            <person name="Fang M."/>
            <person name="Shi L."/>
            <person name="Lu R."/>
            <person name="Comes H.P."/>
            <person name="Ma Y."/>
            <person name="Chen Y."/>
            <person name="Huang G."/>
            <person name="Zhou Y."/>
            <person name="Zheng Z."/>
            <person name="Qiu Y."/>
        </authorList>
    </citation>
    <scope>NUCLEOTIDE SEQUENCE [LARGE SCALE GENOMIC DNA]</scope>
    <source>
        <strain evidence="3">F231</strain>
    </source>
</reference>
<organism evidence="3 4">
    <name type="scientific">Trapa natans</name>
    <name type="common">Water chestnut</name>
    <dbReference type="NCBI Taxonomy" id="22666"/>
    <lineage>
        <taxon>Eukaryota</taxon>
        <taxon>Viridiplantae</taxon>
        <taxon>Streptophyta</taxon>
        <taxon>Embryophyta</taxon>
        <taxon>Tracheophyta</taxon>
        <taxon>Spermatophyta</taxon>
        <taxon>Magnoliopsida</taxon>
        <taxon>eudicotyledons</taxon>
        <taxon>Gunneridae</taxon>
        <taxon>Pentapetalae</taxon>
        <taxon>rosids</taxon>
        <taxon>malvids</taxon>
        <taxon>Myrtales</taxon>
        <taxon>Lythraceae</taxon>
        <taxon>Trapa</taxon>
    </lineage>
</organism>
<name>A0AAN7MM37_TRANT</name>
<dbReference type="GO" id="GO:0080044">
    <property type="term" value="F:quercetin 7-O-glucosyltransferase activity"/>
    <property type="evidence" value="ECO:0007669"/>
    <property type="project" value="TreeGrafter"/>
</dbReference>
<dbReference type="AlphaFoldDB" id="A0AAN7MM37"/>
<dbReference type="PANTHER" id="PTHR11926:SF1516">
    <property type="entry name" value="GLYCOSYLTRANSFERASE"/>
    <property type="match status" value="1"/>
</dbReference>
<keyword evidence="2" id="KW-0328">Glycosyltransferase</keyword>